<dbReference type="GO" id="GO:0005737">
    <property type="term" value="C:cytoplasm"/>
    <property type="evidence" value="ECO:0007669"/>
    <property type="project" value="UniProtKB-SubCell"/>
</dbReference>
<dbReference type="RefSeq" id="WP_005506881.1">
    <property type="nucleotide sequence ID" value="NZ_CP014056.2"/>
</dbReference>
<dbReference type="GO" id="GO:0032267">
    <property type="term" value="F:tRNA(Ile)-lysidine synthase activity"/>
    <property type="evidence" value="ECO:0007669"/>
    <property type="project" value="UniProtKB-EC"/>
</dbReference>
<evidence type="ECO:0000256" key="8">
    <source>
        <dbReference type="HAMAP-Rule" id="MF_01161"/>
    </source>
</evidence>
<organism evidence="10 11">
    <name type="scientific">Grimontia hollisae</name>
    <name type="common">Vibrio hollisae</name>
    <dbReference type="NCBI Taxonomy" id="673"/>
    <lineage>
        <taxon>Bacteria</taxon>
        <taxon>Pseudomonadati</taxon>
        <taxon>Pseudomonadota</taxon>
        <taxon>Gammaproteobacteria</taxon>
        <taxon>Vibrionales</taxon>
        <taxon>Vibrionaceae</taxon>
        <taxon>Grimontia</taxon>
    </lineage>
</organism>
<comment type="similarity">
    <text evidence="8">Belongs to the tRNA(Ile)-lysidine synthase family.</text>
</comment>
<dbReference type="Pfam" id="PF01171">
    <property type="entry name" value="ATP_bind_3"/>
    <property type="match status" value="1"/>
</dbReference>
<dbReference type="InterPro" id="IPR012094">
    <property type="entry name" value="tRNA_Ile_lys_synt"/>
</dbReference>
<dbReference type="InterPro" id="IPR012796">
    <property type="entry name" value="Lysidine-tRNA-synth_C"/>
</dbReference>
<accession>A0A377HKE9</accession>
<sequence length="440" mass="48868">MLFSLFENVLDAYTPQPRQIVLAFSGGVDSRVMLDLLATYRDIHPQHRYLVIHIHHGLSPNADEWMMRCEAWATEADFAFKGIRVSLNQREGNLENAAREARYQAILNHVENDALVLTGQHADDQAETFLLALKRGSGPAGLAAMPVTRPLGHAVLCRPLLSITRAVIERYAEDQGLSWLEDESNLDCRFDRNFIRQQWLPMAQERWPGMVKAINRTARHCAEQEALLDELLSGYDHQVMLADGGLSISALMALSGNMQTAMTRRWLKKTAGVVPSSVQMRELQVSVIESAQDANPSLQLGPVDVRRYQGTLYVVPPHQDVSAWTGQLEIGETLGLPDGLGEIALQTVGFGGKIRAPFANETVSVTFNPEGLSAHPAGRLGKRKLKKLFQEYGVPSWERRRTPILFYGAKIAAVAGLFVCEGFVGGECELVWHKCRAFDA</sequence>
<dbReference type="Gene3D" id="3.40.50.620">
    <property type="entry name" value="HUPs"/>
    <property type="match status" value="1"/>
</dbReference>
<dbReference type="NCBIfam" id="TIGR02433">
    <property type="entry name" value="lysidine_TilS_C"/>
    <property type="match status" value="1"/>
</dbReference>
<comment type="domain">
    <text evidence="8">The N-terminal region contains the highly conserved SGGXDS motif, predicted to be a P-loop motif involved in ATP binding.</text>
</comment>
<feature type="domain" description="Lysidine-tRNA(Ile) synthetase C-terminal" evidence="9">
    <location>
        <begin position="363"/>
        <end position="432"/>
    </location>
</feature>
<gene>
    <name evidence="8 10" type="primary">tilS</name>
    <name evidence="10" type="ORF">NCTC11645_01016</name>
</gene>
<dbReference type="SUPFAM" id="SSF56037">
    <property type="entry name" value="PheT/TilS domain"/>
    <property type="match status" value="1"/>
</dbReference>
<keyword evidence="4 8" id="KW-0819">tRNA processing</keyword>
<comment type="subcellular location">
    <subcellularLocation>
        <location evidence="1 8">Cytoplasm</location>
    </subcellularLocation>
</comment>
<dbReference type="EMBL" id="UGHD01000002">
    <property type="protein sequence ID" value="STO56649.1"/>
    <property type="molecule type" value="Genomic_DNA"/>
</dbReference>
<dbReference type="PANTHER" id="PTHR43033:SF1">
    <property type="entry name" value="TRNA(ILE)-LYSIDINE SYNTHASE-RELATED"/>
    <property type="match status" value="1"/>
</dbReference>
<dbReference type="Pfam" id="PF11734">
    <property type="entry name" value="TilS_C"/>
    <property type="match status" value="1"/>
</dbReference>
<dbReference type="SMART" id="SM00977">
    <property type="entry name" value="TilS_C"/>
    <property type="match status" value="1"/>
</dbReference>
<dbReference type="Proteomes" id="UP000254512">
    <property type="component" value="Unassembled WGS sequence"/>
</dbReference>
<evidence type="ECO:0000256" key="5">
    <source>
        <dbReference type="ARBA" id="ARBA00022741"/>
    </source>
</evidence>
<dbReference type="GO" id="GO:0006400">
    <property type="term" value="P:tRNA modification"/>
    <property type="evidence" value="ECO:0007669"/>
    <property type="project" value="UniProtKB-UniRule"/>
</dbReference>
<dbReference type="InterPro" id="IPR014729">
    <property type="entry name" value="Rossmann-like_a/b/a_fold"/>
</dbReference>
<dbReference type="PANTHER" id="PTHR43033">
    <property type="entry name" value="TRNA(ILE)-LYSIDINE SYNTHASE-RELATED"/>
    <property type="match status" value="1"/>
</dbReference>
<reference evidence="10 11" key="1">
    <citation type="submission" date="2018-06" db="EMBL/GenBank/DDBJ databases">
        <authorList>
            <consortium name="Pathogen Informatics"/>
            <person name="Doyle S."/>
        </authorList>
    </citation>
    <scope>NUCLEOTIDE SEQUENCE [LARGE SCALE GENOMIC DNA]</scope>
    <source>
        <strain evidence="10 11">NCTC11645</strain>
    </source>
</reference>
<dbReference type="SUPFAM" id="SSF52402">
    <property type="entry name" value="Adenine nucleotide alpha hydrolases-like"/>
    <property type="match status" value="1"/>
</dbReference>
<comment type="catalytic activity">
    <reaction evidence="7 8">
        <text>cytidine(34) in tRNA(Ile2) + L-lysine + ATP = lysidine(34) in tRNA(Ile2) + AMP + diphosphate + H(+)</text>
        <dbReference type="Rhea" id="RHEA:43744"/>
        <dbReference type="Rhea" id="RHEA-COMP:10625"/>
        <dbReference type="Rhea" id="RHEA-COMP:10670"/>
        <dbReference type="ChEBI" id="CHEBI:15378"/>
        <dbReference type="ChEBI" id="CHEBI:30616"/>
        <dbReference type="ChEBI" id="CHEBI:32551"/>
        <dbReference type="ChEBI" id="CHEBI:33019"/>
        <dbReference type="ChEBI" id="CHEBI:82748"/>
        <dbReference type="ChEBI" id="CHEBI:83665"/>
        <dbReference type="ChEBI" id="CHEBI:456215"/>
        <dbReference type="EC" id="6.3.4.19"/>
    </reaction>
</comment>
<evidence type="ECO:0000313" key="11">
    <source>
        <dbReference type="Proteomes" id="UP000254512"/>
    </source>
</evidence>
<evidence type="ECO:0000256" key="4">
    <source>
        <dbReference type="ARBA" id="ARBA00022694"/>
    </source>
</evidence>
<dbReference type="GeneID" id="58895457"/>
<evidence type="ECO:0000256" key="1">
    <source>
        <dbReference type="ARBA" id="ARBA00004496"/>
    </source>
</evidence>
<dbReference type="AlphaFoldDB" id="A0A377HKE9"/>
<name>A0A377HKE9_GRIHO</name>
<feature type="binding site" evidence="8">
    <location>
        <begin position="25"/>
        <end position="30"/>
    </location>
    <ligand>
        <name>ATP</name>
        <dbReference type="ChEBI" id="CHEBI:30616"/>
    </ligand>
</feature>
<keyword evidence="5 8" id="KW-0547">Nucleotide-binding</keyword>
<evidence type="ECO:0000259" key="9">
    <source>
        <dbReference type="SMART" id="SM00977"/>
    </source>
</evidence>
<dbReference type="EC" id="6.3.4.19" evidence="8"/>
<comment type="function">
    <text evidence="8">Ligates lysine onto the cytidine present at position 34 of the AUA codon-specific tRNA(Ile) that contains the anticodon CAU, in an ATP-dependent manner. Cytidine is converted to lysidine, thus changing the amino acid specificity of the tRNA from methionine to isoleucine.</text>
</comment>
<dbReference type="SUPFAM" id="SSF82829">
    <property type="entry name" value="MesJ substrate recognition domain-like"/>
    <property type="match status" value="1"/>
</dbReference>
<dbReference type="Gene3D" id="1.20.59.20">
    <property type="match status" value="1"/>
</dbReference>
<keyword evidence="3 8" id="KW-0436">Ligase</keyword>
<dbReference type="Pfam" id="PF09179">
    <property type="entry name" value="TilS"/>
    <property type="match status" value="1"/>
</dbReference>
<dbReference type="InterPro" id="IPR012795">
    <property type="entry name" value="tRNA_Ile_lys_synt_N"/>
</dbReference>
<protein>
    <recommendedName>
        <fullName evidence="8">tRNA(Ile)-lysidine synthase</fullName>
        <ecNumber evidence="8">6.3.4.19</ecNumber>
    </recommendedName>
    <alternativeName>
        <fullName evidence="8">tRNA(Ile)-2-lysyl-cytidine synthase</fullName>
    </alternativeName>
    <alternativeName>
        <fullName evidence="8">tRNA(Ile)-lysidine synthetase</fullName>
    </alternativeName>
</protein>
<evidence type="ECO:0000256" key="7">
    <source>
        <dbReference type="ARBA" id="ARBA00048539"/>
    </source>
</evidence>
<evidence type="ECO:0000256" key="2">
    <source>
        <dbReference type="ARBA" id="ARBA00022490"/>
    </source>
</evidence>
<proteinExistence type="inferred from homology"/>
<dbReference type="InterPro" id="IPR011063">
    <property type="entry name" value="TilS/TtcA_N"/>
</dbReference>
<dbReference type="GO" id="GO:0005524">
    <property type="term" value="F:ATP binding"/>
    <property type="evidence" value="ECO:0007669"/>
    <property type="project" value="UniProtKB-UniRule"/>
</dbReference>
<evidence type="ECO:0000313" key="10">
    <source>
        <dbReference type="EMBL" id="STO56649.1"/>
    </source>
</evidence>
<keyword evidence="6 8" id="KW-0067">ATP-binding</keyword>
<keyword evidence="2 8" id="KW-0963">Cytoplasm</keyword>
<dbReference type="STRING" id="673.AL542_06020"/>
<evidence type="ECO:0000256" key="3">
    <source>
        <dbReference type="ARBA" id="ARBA00022598"/>
    </source>
</evidence>
<dbReference type="CDD" id="cd01992">
    <property type="entry name" value="TilS_N"/>
    <property type="match status" value="1"/>
</dbReference>
<dbReference type="InterPro" id="IPR015262">
    <property type="entry name" value="tRNA_Ile_lys_synt_subst-bd"/>
</dbReference>
<evidence type="ECO:0000256" key="6">
    <source>
        <dbReference type="ARBA" id="ARBA00022840"/>
    </source>
</evidence>
<dbReference type="KEGG" id="gho:AL542_06020"/>
<dbReference type="NCBIfam" id="TIGR02432">
    <property type="entry name" value="lysidine_TilS_N"/>
    <property type="match status" value="1"/>
</dbReference>
<dbReference type="HAMAP" id="MF_01161">
    <property type="entry name" value="tRNA_Ile_lys_synt"/>
    <property type="match status" value="1"/>
</dbReference>